<gene>
    <name evidence="7" type="ORF">FKG95_23165</name>
</gene>
<accession>A0A545TF08</accession>
<dbReference type="Gene3D" id="2.40.50.100">
    <property type="match status" value="1"/>
</dbReference>
<dbReference type="EMBL" id="VHSH01000009">
    <property type="protein sequence ID" value="TQV75813.1"/>
    <property type="molecule type" value="Genomic_DNA"/>
</dbReference>
<dbReference type="InterPro" id="IPR058626">
    <property type="entry name" value="MdtA-like_b-barrel"/>
</dbReference>
<sequence length="411" mass="43804">MSAGSKLKTASVTVALIGAVAAGGYFAKPYLVGSMGAGPAVAQTAPQAMPVKVAPVETQQIRLWSEFSGRLSAIDQVELRPQVSGTIQEVRFEDGQMVQKGDVLMVIDPRPYEAAVAEAKAELNAAGHTLRLAKKQRVRAEQLVKKGHVSKAVRDQRVSDHTVAVSRVNSAKAQLIQAEINLNYAYVKAPISGRLSRAEITVGNLVEAGPNAPVLTSIVSTDEIYADFDVDERNYLRYVHELTKVGGAVSELPVELTIDVGELRVYKGHIHSFDNQIDPATGTIRARAIFSNESGSLLPGMFAELRLGGSDVEDLVLLNPGDIGTDQDRKFVYVVGEGSTVEYREVALGASVEGKRVITRGLAQGDQVILGGLMKVRPGVPVTPILPETAQTAETTQLSATADTAKAEPSN</sequence>
<evidence type="ECO:0000313" key="7">
    <source>
        <dbReference type="EMBL" id="TQV75813.1"/>
    </source>
</evidence>
<evidence type="ECO:0000313" key="8">
    <source>
        <dbReference type="Proteomes" id="UP000315252"/>
    </source>
</evidence>
<dbReference type="NCBIfam" id="TIGR01730">
    <property type="entry name" value="RND_mfp"/>
    <property type="match status" value="1"/>
</dbReference>
<proteinExistence type="inferred from homology"/>
<dbReference type="InterPro" id="IPR058627">
    <property type="entry name" value="MdtA-like_C"/>
</dbReference>
<comment type="caution">
    <text evidence="7">The sequence shown here is derived from an EMBL/GenBank/DDBJ whole genome shotgun (WGS) entry which is preliminary data.</text>
</comment>
<dbReference type="Proteomes" id="UP000315252">
    <property type="component" value="Unassembled WGS sequence"/>
</dbReference>
<evidence type="ECO:0000259" key="5">
    <source>
        <dbReference type="Pfam" id="PF25944"/>
    </source>
</evidence>
<feature type="domain" description="Multidrug resistance protein MdtA-like beta-barrel" evidence="5">
    <location>
        <begin position="224"/>
        <end position="307"/>
    </location>
</feature>
<protein>
    <submittedName>
        <fullName evidence="7">Efflux RND transporter periplasmic adaptor subunit</fullName>
    </submittedName>
</protein>
<dbReference type="InterPro" id="IPR058625">
    <property type="entry name" value="MdtA-like_BSH"/>
</dbReference>
<comment type="similarity">
    <text evidence="2">Belongs to the membrane fusion protein (MFP) (TC 8.A.1) family.</text>
</comment>
<dbReference type="Pfam" id="PF25944">
    <property type="entry name" value="Beta-barrel_RND"/>
    <property type="match status" value="1"/>
</dbReference>
<feature type="compositionally biased region" description="Polar residues" evidence="3">
    <location>
        <begin position="392"/>
        <end position="402"/>
    </location>
</feature>
<dbReference type="GO" id="GO:0005886">
    <property type="term" value="C:plasma membrane"/>
    <property type="evidence" value="ECO:0007669"/>
    <property type="project" value="TreeGrafter"/>
</dbReference>
<comment type="subcellular location">
    <subcellularLocation>
        <location evidence="1">Cell envelope</location>
    </subcellularLocation>
</comment>
<keyword evidence="8" id="KW-1185">Reference proteome</keyword>
<organism evidence="7 8">
    <name type="scientific">Denitrobaculum tricleocarpae</name>
    <dbReference type="NCBI Taxonomy" id="2591009"/>
    <lineage>
        <taxon>Bacteria</taxon>
        <taxon>Pseudomonadati</taxon>
        <taxon>Pseudomonadota</taxon>
        <taxon>Alphaproteobacteria</taxon>
        <taxon>Rhodospirillales</taxon>
        <taxon>Rhodospirillaceae</taxon>
        <taxon>Denitrobaculum</taxon>
    </lineage>
</organism>
<dbReference type="SUPFAM" id="SSF111369">
    <property type="entry name" value="HlyD-like secretion proteins"/>
    <property type="match status" value="1"/>
</dbReference>
<feature type="domain" description="Multidrug resistance protein MdtA-like C-terminal permuted SH3" evidence="6">
    <location>
        <begin position="327"/>
        <end position="373"/>
    </location>
</feature>
<dbReference type="Gene3D" id="2.40.30.170">
    <property type="match status" value="1"/>
</dbReference>
<reference evidence="7 8" key="1">
    <citation type="submission" date="2019-06" db="EMBL/GenBank/DDBJ databases">
        <title>Whole genome sequence for Rhodospirillaceae sp. R148.</title>
        <authorList>
            <person name="Wang G."/>
        </authorList>
    </citation>
    <scope>NUCLEOTIDE SEQUENCE [LARGE SCALE GENOMIC DNA]</scope>
    <source>
        <strain evidence="7 8">R148</strain>
    </source>
</reference>
<dbReference type="GO" id="GO:0046677">
    <property type="term" value="P:response to antibiotic"/>
    <property type="evidence" value="ECO:0007669"/>
    <property type="project" value="TreeGrafter"/>
</dbReference>
<dbReference type="AlphaFoldDB" id="A0A545TF08"/>
<dbReference type="Gene3D" id="2.40.420.20">
    <property type="match status" value="1"/>
</dbReference>
<dbReference type="PANTHER" id="PTHR30158">
    <property type="entry name" value="ACRA/E-RELATED COMPONENT OF DRUG EFFLUX TRANSPORTER"/>
    <property type="match status" value="1"/>
</dbReference>
<evidence type="ECO:0000256" key="2">
    <source>
        <dbReference type="ARBA" id="ARBA00009477"/>
    </source>
</evidence>
<dbReference type="Pfam" id="PF25967">
    <property type="entry name" value="RND-MFP_C"/>
    <property type="match status" value="1"/>
</dbReference>
<evidence type="ECO:0000259" key="4">
    <source>
        <dbReference type="Pfam" id="PF25917"/>
    </source>
</evidence>
<dbReference type="Pfam" id="PF25917">
    <property type="entry name" value="BSH_RND"/>
    <property type="match status" value="1"/>
</dbReference>
<dbReference type="PANTHER" id="PTHR30158:SF10">
    <property type="entry name" value="CATION EFFLUX PUMP"/>
    <property type="match status" value="1"/>
</dbReference>
<name>A0A545TF08_9PROT</name>
<dbReference type="GO" id="GO:0030313">
    <property type="term" value="C:cell envelope"/>
    <property type="evidence" value="ECO:0007669"/>
    <property type="project" value="UniProtKB-SubCell"/>
</dbReference>
<dbReference type="OrthoDB" id="9816569at2"/>
<dbReference type="RefSeq" id="WP_142898800.1">
    <property type="nucleotide sequence ID" value="NZ_ML660060.1"/>
</dbReference>
<dbReference type="InterPro" id="IPR006143">
    <property type="entry name" value="RND_pump_MFP"/>
</dbReference>
<dbReference type="Gene3D" id="1.10.287.470">
    <property type="entry name" value="Helix hairpin bin"/>
    <property type="match status" value="1"/>
</dbReference>
<feature type="region of interest" description="Disordered" evidence="3">
    <location>
        <begin position="392"/>
        <end position="411"/>
    </location>
</feature>
<evidence type="ECO:0000259" key="6">
    <source>
        <dbReference type="Pfam" id="PF25967"/>
    </source>
</evidence>
<evidence type="ECO:0000256" key="1">
    <source>
        <dbReference type="ARBA" id="ARBA00004196"/>
    </source>
</evidence>
<feature type="domain" description="Multidrug resistance protein MdtA-like barrel-sandwich hybrid" evidence="4">
    <location>
        <begin position="76"/>
        <end position="216"/>
    </location>
</feature>
<evidence type="ECO:0000256" key="3">
    <source>
        <dbReference type="SAM" id="MobiDB-lite"/>
    </source>
</evidence>
<dbReference type="GO" id="GO:0022857">
    <property type="term" value="F:transmembrane transporter activity"/>
    <property type="evidence" value="ECO:0007669"/>
    <property type="project" value="InterPro"/>
</dbReference>